<comment type="catalytic activity">
    <reaction evidence="2">
        <text>oxidized coenzyme F420-(gamma-L-Glu)(n) + a quinol + H(+) = reduced coenzyme F420-(gamma-L-Glu)(n) + a quinone</text>
        <dbReference type="Rhea" id="RHEA:39663"/>
        <dbReference type="Rhea" id="RHEA-COMP:12939"/>
        <dbReference type="Rhea" id="RHEA-COMP:14378"/>
        <dbReference type="ChEBI" id="CHEBI:15378"/>
        <dbReference type="ChEBI" id="CHEBI:24646"/>
        <dbReference type="ChEBI" id="CHEBI:132124"/>
        <dbReference type="ChEBI" id="CHEBI:133980"/>
        <dbReference type="ChEBI" id="CHEBI:139511"/>
    </reaction>
</comment>
<dbReference type="InterPro" id="IPR004378">
    <property type="entry name" value="F420H2_quin_Rdtase"/>
</dbReference>
<keyword evidence="4" id="KW-1185">Reference proteome</keyword>
<dbReference type="Gene3D" id="2.30.110.10">
    <property type="entry name" value="Electron Transport, Fmn-binding Protein, Chain A"/>
    <property type="match status" value="1"/>
</dbReference>
<organism evidence="3 4">
    <name type="scientific">Pseudonocardia ailaonensis</name>
    <dbReference type="NCBI Taxonomy" id="367279"/>
    <lineage>
        <taxon>Bacteria</taxon>
        <taxon>Bacillati</taxon>
        <taxon>Actinomycetota</taxon>
        <taxon>Actinomycetes</taxon>
        <taxon>Pseudonocardiales</taxon>
        <taxon>Pseudonocardiaceae</taxon>
        <taxon>Pseudonocardia</taxon>
    </lineage>
</organism>
<proteinExistence type="inferred from homology"/>
<evidence type="ECO:0000256" key="1">
    <source>
        <dbReference type="ARBA" id="ARBA00008710"/>
    </source>
</evidence>
<protein>
    <submittedName>
        <fullName evidence="3">Nitroreductase family deazaflavin-dependent oxidoreductase</fullName>
    </submittedName>
</protein>
<reference evidence="3 4" key="1">
    <citation type="journal article" date="2019" name="Int. J. Syst. Evol. Microbiol.">
        <title>The Global Catalogue of Microorganisms (GCM) 10K type strain sequencing project: providing services to taxonomists for standard genome sequencing and annotation.</title>
        <authorList>
            <consortium name="The Broad Institute Genomics Platform"/>
            <consortium name="The Broad Institute Genome Sequencing Center for Infectious Disease"/>
            <person name="Wu L."/>
            <person name="Ma J."/>
        </authorList>
    </citation>
    <scope>NUCLEOTIDE SEQUENCE [LARGE SCALE GENOMIC DNA]</scope>
    <source>
        <strain evidence="3 4">JCM 16009</strain>
    </source>
</reference>
<accession>A0ABN2N3N9</accession>
<dbReference type="SUPFAM" id="SSF50475">
    <property type="entry name" value="FMN-binding split barrel"/>
    <property type="match status" value="1"/>
</dbReference>
<sequence length="145" mass="15935">MADEFEDFNKRVIREFRENDGKVGPPFEGATMILVHHKGAKSGTVRTTPLVWFADGDRYLIVASKGGAPEHPAWYHNLKANPEIDVELADGKGEVLPLSVHAEEITGSERDALYTKIVEKAPGFGDYEEKAKGIRTIPVFALTAA</sequence>
<comment type="caution">
    <text evidence="3">The sequence shown here is derived from an EMBL/GenBank/DDBJ whole genome shotgun (WGS) entry which is preliminary data.</text>
</comment>
<dbReference type="NCBIfam" id="TIGR00026">
    <property type="entry name" value="hi_GC_TIGR00026"/>
    <property type="match status" value="1"/>
</dbReference>
<dbReference type="RefSeq" id="WP_344417201.1">
    <property type="nucleotide sequence ID" value="NZ_BAAAQK010000007.1"/>
</dbReference>
<dbReference type="Proteomes" id="UP001500449">
    <property type="component" value="Unassembled WGS sequence"/>
</dbReference>
<gene>
    <name evidence="3" type="ORF">GCM10009836_31660</name>
</gene>
<evidence type="ECO:0000313" key="4">
    <source>
        <dbReference type="Proteomes" id="UP001500449"/>
    </source>
</evidence>
<dbReference type="EMBL" id="BAAAQK010000007">
    <property type="protein sequence ID" value="GAA1849538.1"/>
    <property type="molecule type" value="Genomic_DNA"/>
</dbReference>
<evidence type="ECO:0000313" key="3">
    <source>
        <dbReference type="EMBL" id="GAA1849538.1"/>
    </source>
</evidence>
<dbReference type="PANTHER" id="PTHR39428">
    <property type="entry name" value="F420H(2)-DEPENDENT QUINONE REDUCTASE RV1261C"/>
    <property type="match status" value="1"/>
</dbReference>
<dbReference type="PANTHER" id="PTHR39428:SF1">
    <property type="entry name" value="F420H(2)-DEPENDENT QUINONE REDUCTASE RV1261C"/>
    <property type="match status" value="1"/>
</dbReference>
<name>A0ABN2N3N9_9PSEU</name>
<dbReference type="Pfam" id="PF04075">
    <property type="entry name" value="F420H2_quin_red"/>
    <property type="match status" value="1"/>
</dbReference>
<evidence type="ECO:0000256" key="2">
    <source>
        <dbReference type="ARBA" id="ARBA00049106"/>
    </source>
</evidence>
<comment type="similarity">
    <text evidence="1">Belongs to the F420H(2)-dependent quinone reductase family.</text>
</comment>
<dbReference type="InterPro" id="IPR012349">
    <property type="entry name" value="Split_barrel_FMN-bd"/>
</dbReference>